<comment type="caution">
    <text evidence="2">The sequence shown here is derived from an EMBL/GenBank/DDBJ whole genome shotgun (WGS) entry which is preliminary data.</text>
</comment>
<evidence type="ECO:0000313" key="2">
    <source>
        <dbReference type="EMBL" id="CAK0898748.1"/>
    </source>
</evidence>
<dbReference type="Proteomes" id="UP001189429">
    <property type="component" value="Unassembled WGS sequence"/>
</dbReference>
<feature type="region of interest" description="Disordered" evidence="1">
    <location>
        <begin position="165"/>
        <end position="195"/>
    </location>
</feature>
<feature type="compositionally biased region" description="Low complexity" evidence="1">
    <location>
        <begin position="274"/>
        <end position="299"/>
    </location>
</feature>
<reference evidence="2" key="1">
    <citation type="submission" date="2023-10" db="EMBL/GenBank/DDBJ databases">
        <authorList>
            <person name="Chen Y."/>
            <person name="Shah S."/>
            <person name="Dougan E. K."/>
            <person name="Thang M."/>
            <person name="Chan C."/>
        </authorList>
    </citation>
    <scope>NUCLEOTIDE SEQUENCE [LARGE SCALE GENOMIC DNA]</scope>
</reference>
<feature type="region of interest" description="Disordered" evidence="1">
    <location>
        <begin position="338"/>
        <end position="398"/>
    </location>
</feature>
<proteinExistence type="predicted"/>
<evidence type="ECO:0008006" key="4">
    <source>
        <dbReference type="Google" id="ProtNLM"/>
    </source>
</evidence>
<feature type="region of interest" description="Disordered" evidence="1">
    <location>
        <begin position="238"/>
        <end position="301"/>
    </location>
</feature>
<dbReference type="InterPro" id="IPR009072">
    <property type="entry name" value="Histone-fold"/>
</dbReference>
<feature type="compositionally biased region" description="Gly residues" evidence="1">
    <location>
        <begin position="168"/>
        <end position="179"/>
    </location>
</feature>
<feature type="region of interest" description="Disordered" evidence="1">
    <location>
        <begin position="445"/>
        <end position="514"/>
    </location>
</feature>
<dbReference type="CDD" id="cd00076">
    <property type="entry name" value="HFD_SF"/>
    <property type="match status" value="1"/>
</dbReference>
<protein>
    <recommendedName>
        <fullName evidence="4">Transcription initiation factor TFIID subunit 8</fullName>
    </recommendedName>
</protein>
<sequence length="514" mass="52196">MSVGVPGMWAHSGDRWLHAEMRRAVARICMEENFTHADGGSLDAVAAAANSFLASVGLRAQALARLAGRDGLGEADVRAAIERVCAEGGPVAEGLLQEVDEEEEEAEEVADDKAADCGLPPSVPLPAAPAAGTPHDLTQLFDAFAGEADRCPAAPWLPPLPPEWMLEGGRGAAPSGGLGNQQAAPLGADPVGGQRLPEELWGSACGRRPRVPSFAGGAACRDAARAALLDFAAAAAGGAGGGGAGPWPQAGPGPGSSTALPLQAAQPLGRSRGDAALAGRSGAAPPGPGSAAASGPPAAKRAREDLRIRLRLRAPSPGAAVPAAAPAVSTSEARAAPPAALPAAVPPPVASPAATPPPLPPQRRHPPGRPFPCPRPRVLRTSSRPRGEGRWQGCGPWAPRGPGVGRTVTARAFCSSPLRGAPTRRATTWTCAATCARSCASALTSRTPSPRKRRCSTPPAVATRPWSPTCSKRGRTPSSGTRRAGPAFSSRPKLAPRAAPGACWARGRTRTRRT</sequence>
<keyword evidence="3" id="KW-1185">Reference proteome</keyword>
<organism evidence="2 3">
    <name type="scientific">Prorocentrum cordatum</name>
    <dbReference type="NCBI Taxonomy" id="2364126"/>
    <lineage>
        <taxon>Eukaryota</taxon>
        <taxon>Sar</taxon>
        <taxon>Alveolata</taxon>
        <taxon>Dinophyceae</taxon>
        <taxon>Prorocentrales</taxon>
        <taxon>Prorocentraceae</taxon>
        <taxon>Prorocentrum</taxon>
    </lineage>
</organism>
<name>A0ABN9XI23_9DINO</name>
<dbReference type="Gene3D" id="1.10.20.10">
    <property type="entry name" value="Histone, subunit A"/>
    <property type="match status" value="1"/>
</dbReference>
<dbReference type="EMBL" id="CAUYUJ010020503">
    <property type="protein sequence ID" value="CAK0898748.1"/>
    <property type="molecule type" value="Genomic_DNA"/>
</dbReference>
<evidence type="ECO:0000256" key="1">
    <source>
        <dbReference type="SAM" id="MobiDB-lite"/>
    </source>
</evidence>
<evidence type="ECO:0000313" key="3">
    <source>
        <dbReference type="Proteomes" id="UP001189429"/>
    </source>
</evidence>
<feature type="compositionally biased region" description="Pro residues" evidence="1">
    <location>
        <begin position="344"/>
        <end position="361"/>
    </location>
</feature>
<feature type="compositionally biased region" description="Polar residues" evidence="1">
    <location>
        <begin position="466"/>
        <end position="481"/>
    </location>
</feature>
<accession>A0ABN9XI23</accession>
<gene>
    <name evidence="2" type="ORF">PCOR1329_LOCUS76466</name>
</gene>